<dbReference type="RefSeq" id="WP_096408948.1">
    <property type="nucleotide sequence ID" value="NZ_AP014598.1"/>
</dbReference>
<dbReference type="Pfam" id="PF13657">
    <property type="entry name" value="Couple_hipA"/>
    <property type="match status" value="1"/>
</dbReference>
<evidence type="ECO:0000259" key="1">
    <source>
        <dbReference type="Pfam" id="PF13657"/>
    </source>
</evidence>
<proteinExistence type="predicted"/>
<dbReference type="STRING" id="28131.BWX40_10090"/>
<name>A0A0S3UNB2_PREIN</name>
<sequence length="113" mass="12518">MREAQIYRKGVLAGILTEDDGEYRFCYDGTYLAQEDALPISLTLPLQAEPFVSLILFPFFDGLIPEGWLLDVALRNADVSVLDRMSLLLLCCKECIGAVSVVAINSEEDTDDV</sequence>
<dbReference type="NCBIfam" id="TIGR03071">
    <property type="entry name" value="couple_hipA"/>
    <property type="match status" value="1"/>
</dbReference>
<dbReference type="Proteomes" id="UP000217431">
    <property type="component" value="Chromosome II"/>
</dbReference>
<dbReference type="InterPro" id="IPR017508">
    <property type="entry name" value="HipA_N1"/>
</dbReference>
<accession>A0A0S3UNB2</accession>
<feature type="domain" description="HipA N-terminal subdomain 1" evidence="1">
    <location>
        <begin position="5"/>
        <end position="101"/>
    </location>
</feature>
<dbReference type="AlphaFoldDB" id="A0A0S3UNB2"/>
<dbReference type="EMBL" id="AP014598">
    <property type="protein sequence ID" value="BAU18931.1"/>
    <property type="molecule type" value="Genomic_DNA"/>
</dbReference>
<evidence type="ECO:0000313" key="2">
    <source>
        <dbReference type="EMBL" id="BAU18931.1"/>
    </source>
</evidence>
<evidence type="ECO:0000313" key="3">
    <source>
        <dbReference type="Proteomes" id="UP000217431"/>
    </source>
</evidence>
<reference evidence="2 3" key="1">
    <citation type="journal article" date="2016" name="DNA Res.">
        <title>The complete genome sequencing of Prevotella intermedia strain OMA14 and a subsequent fine-scale, intra-species genomic comparison reveal an unusual amplification of conjugative and mobile transposons and identify a novel Prevotella-lineage-specific repeat.</title>
        <authorList>
            <person name="Naito M."/>
            <person name="Ogura Y."/>
            <person name="Itoh T."/>
            <person name="Shoji M."/>
            <person name="Okamoto M."/>
            <person name="Hayashi T."/>
            <person name="Nakayama K."/>
        </authorList>
    </citation>
    <scope>NUCLEOTIDE SEQUENCE [LARGE SCALE GENOMIC DNA]</scope>
    <source>
        <strain evidence="2 3">OMA14</strain>
    </source>
</reference>
<organism evidence="2 3">
    <name type="scientific">Prevotella intermedia</name>
    <dbReference type="NCBI Taxonomy" id="28131"/>
    <lineage>
        <taxon>Bacteria</taxon>
        <taxon>Pseudomonadati</taxon>
        <taxon>Bacteroidota</taxon>
        <taxon>Bacteroidia</taxon>
        <taxon>Bacteroidales</taxon>
        <taxon>Prevotellaceae</taxon>
        <taxon>Prevotella</taxon>
    </lineage>
</organism>
<protein>
    <recommendedName>
        <fullName evidence="1">HipA N-terminal subdomain 1 domain-containing protein</fullName>
    </recommendedName>
</protein>
<gene>
    <name evidence="2" type="ORF">PIOMA14_II_0426</name>
</gene>